<evidence type="ECO:0000313" key="4">
    <source>
        <dbReference type="EMBL" id="DBA01972.1"/>
    </source>
</evidence>
<comment type="cofactor">
    <cofactor evidence="1">
        <name>a divalent metal cation</name>
        <dbReference type="ChEBI" id="CHEBI:60240"/>
    </cofactor>
</comment>
<feature type="domain" description="DDE Tnp4" evidence="3">
    <location>
        <begin position="12"/>
        <end position="100"/>
    </location>
</feature>
<dbReference type="InterPro" id="IPR027806">
    <property type="entry name" value="HARBI1_dom"/>
</dbReference>
<dbReference type="AlphaFoldDB" id="A0AAV2Z5L4"/>
<proteinExistence type="predicted"/>
<name>A0AAV2Z5L4_9STRA</name>
<accession>A0AAV2Z5L4</accession>
<evidence type="ECO:0000259" key="3">
    <source>
        <dbReference type="Pfam" id="PF13359"/>
    </source>
</evidence>
<reference evidence="4" key="2">
    <citation type="journal article" date="2023" name="Microbiol Resour">
        <title>Decontamination and Annotation of the Draft Genome Sequence of the Oomycete Lagenidium giganteum ARSEF 373.</title>
        <authorList>
            <person name="Morgan W.R."/>
            <person name="Tartar A."/>
        </authorList>
    </citation>
    <scope>NUCLEOTIDE SEQUENCE</scope>
    <source>
        <strain evidence="4">ARSEF 373</strain>
    </source>
</reference>
<gene>
    <name evidence="4" type="ORF">N0F65_006705</name>
</gene>
<keyword evidence="2" id="KW-0479">Metal-binding</keyword>
<keyword evidence="5" id="KW-1185">Reference proteome</keyword>
<evidence type="ECO:0000256" key="1">
    <source>
        <dbReference type="ARBA" id="ARBA00001968"/>
    </source>
</evidence>
<protein>
    <recommendedName>
        <fullName evidence="3">DDE Tnp4 domain-containing protein</fullName>
    </recommendedName>
</protein>
<dbReference type="GO" id="GO:0046872">
    <property type="term" value="F:metal ion binding"/>
    <property type="evidence" value="ECO:0007669"/>
    <property type="project" value="UniProtKB-KW"/>
</dbReference>
<comment type="caution">
    <text evidence="4">The sequence shown here is derived from an EMBL/GenBank/DDBJ whole genome shotgun (WGS) entry which is preliminary data.</text>
</comment>
<evidence type="ECO:0000313" key="5">
    <source>
        <dbReference type="Proteomes" id="UP001146120"/>
    </source>
</evidence>
<evidence type="ECO:0000256" key="2">
    <source>
        <dbReference type="ARBA" id="ARBA00022723"/>
    </source>
</evidence>
<sequence>MLSGSHVTDIFDREDVFRGKGIYGDAGHLVLRSVCAPFKGANLIEPQLAFSASMSLCRQSVEKLFKVHKTMWLYCCCKRMLKIRAAPISKVFAVTMLMTNCHT</sequence>
<organism evidence="4 5">
    <name type="scientific">Lagenidium giganteum</name>
    <dbReference type="NCBI Taxonomy" id="4803"/>
    <lineage>
        <taxon>Eukaryota</taxon>
        <taxon>Sar</taxon>
        <taxon>Stramenopiles</taxon>
        <taxon>Oomycota</taxon>
        <taxon>Peronosporomycetes</taxon>
        <taxon>Pythiales</taxon>
        <taxon>Pythiaceae</taxon>
    </lineage>
</organism>
<dbReference type="Proteomes" id="UP001146120">
    <property type="component" value="Unassembled WGS sequence"/>
</dbReference>
<reference evidence="4" key="1">
    <citation type="submission" date="2022-11" db="EMBL/GenBank/DDBJ databases">
        <authorList>
            <person name="Morgan W.R."/>
            <person name="Tartar A."/>
        </authorList>
    </citation>
    <scope>NUCLEOTIDE SEQUENCE</scope>
    <source>
        <strain evidence="4">ARSEF 373</strain>
    </source>
</reference>
<dbReference type="EMBL" id="DAKRPA010000038">
    <property type="protein sequence ID" value="DBA01972.1"/>
    <property type="molecule type" value="Genomic_DNA"/>
</dbReference>
<dbReference type="Pfam" id="PF13359">
    <property type="entry name" value="DDE_Tnp_4"/>
    <property type="match status" value="1"/>
</dbReference>